<dbReference type="WBParaSite" id="ECPE_0000491201-mRNA-1">
    <property type="protein sequence ID" value="ECPE_0000491201-mRNA-1"/>
    <property type="gene ID" value="ECPE_0000491201"/>
</dbReference>
<evidence type="ECO:0000313" key="9">
    <source>
        <dbReference type="WBParaSite" id="ECPE_0000491201-mRNA-1"/>
    </source>
</evidence>
<evidence type="ECO:0000256" key="2">
    <source>
        <dbReference type="ARBA" id="ARBA00022670"/>
    </source>
</evidence>
<dbReference type="GO" id="GO:0070008">
    <property type="term" value="F:serine-type exopeptidase activity"/>
    <property type="evidence" value="ECO:0007669"/>
    <property type="project" value="InterPro"/>
</dbReference>
<dbReference type="PANTHER" id="PTHR11010:SF107">
    <property type="entry name" value="DIPEPTIDYL PEPTIDASE 2"/>
    <property type="match status" value="1"/>
</dbReference>
<evidence type="ECO:0000256" key="4">
    <source>
        <dbReference type="ARBA" id="ARBA00022801"/>
    </source>
</evidence>
<dbReference type="Proteomes" id="UP000272942">
    <property type="component" value="Unassembled WGS sequence"/>
</dbReference>
<reference evidence="9" key="1">
    <citation type="submission" date="2016-06" db="UniProtKB">
        <authorList>
            <consortium name="WormBaseParasite"/>
        </authorList>
    </citation>
    <scope>IDENTIFICATION</scope>
</reference>
<dbReference type="OrthoDB" id="2130629at2759"/>
<dbReference type="GO" id="GO:0006508">
    <property type="term" value="P:proteolysis"/>
    <property type="evidence" value="ECO:0007669"/>
    <property type="project" value="UniProtKB-KW"/>
</dbReference>
<dbReference type="Pfam" id="PF05577">
    <property type="entry name" value="Peptidase_S28"/>
    <property type="match status" value="1"/>
</dbReference>
<reference evidence="7 8" key="2">
    <citation type="submission" date="2018-11" db="EMBL/GenBank/DDBJ databases">
        <authorList>
            <consortium name="Pathogen Informatics"/>
        </authorList>
    </citation>
    <scope>NUCLEOTIDE SEQUENCE [LARGE SCALE GENOMIC DNA]</scope>
    <source>
        <strain evidence="7 8">Egypt</strain>
    </source>
</reference>
<dbReference type="PANTHER" id="PTHR11010">
    <property type="entry name" value="PROTEASE S28 PRO-X CARBOXYPEPTIDASE-RELATED"/>
    <property type="match status" value="1"/>
</dbReference>
<keyword evidence="2" id="KW-0645">Protease</keyword>
<dbReference type="SUPFAM" id="SSF53474">
    <property type="entry name" value="alpha/beta-Hydrolases"/>
    <property type="match status" value="2"/>
</dbReference>
<feature type="signal peptide" evidence="6">
    <location>
        <begin position="1"/>
        <end position="24"/>
    </location>
</feature>
<evidence type="ECO:0000256" key="6">
    <source>
        <dbReference type="SAM" id="SignalP"/>
    </source>
</evidence>
<feature type="chain" id="PRO_5043137968" evidence="6">
    <location>
        <begin position="25"/>
        <end position="383"/>
    </location>
</feature>
<dbReference type="InterPro" id="IPR008758">
    <property type="entry name" value="Peptidase_S28"/>
</dbReference>
<keyword evidence="3 6" id="KW-0732">Signal</keyword>
<dbReference type="GO" id="GO:0008239">
    <property type="term" value="F:dipeptidyl-peptidase activity"/>
    <property type="evidence" value="ECO:0007669"/>
    <property type="project" value="TreeGrafter"/>
</dbReference>
<dbReference type="AlphaFoldDB" id="A0A183AD65"/>
<dbReference type="Gene3D" id="3.40.50.1820">
    <property type="entry name" value="alpha/beta hydrolase"/>
    <property type="match status" value="1"/>
</dbReference>
<proteinExistence type="inferred from homology"/>
<organism evidence="9">
    <name type="scientific">Echinostoma caproni</name>
    <dbReference type="NCBI Taxonomy" id="27848"/>
    <lineage>
        <taxon>Eukaryota</taxon>
        <taxon>Metazoa</taxon>
        <taxon>Spiralia</taxon>
        <taxon>Lophotrochozoa</taxon>
        <taxon>Platyhelminthes</taxon>
        <taxon>Trematoda</taxon>
        <taxon>Digenea</taxon>
        <taxon>Plagiorchiida</taxon>
        <taxon>Echinostomata</taxon>
        <taxon>Echinostomatoidea</taxon>
        <taxon>Echinostomatidae</taxon>
        <taxon>Echinostoma</taxon>
    </lineage>
</organism>
<name>A0A183AD65_9TREM</name>
<gene>
    <name evidence="7" type="ORF">ECPE_LOCUS4900</name>
</gene>
<evidence type="ECO:0000313" key="7">
    <source>
        <dbReference type="EMBL" id="VDP73971.1"/>
    </source>
</evidence>
<evidence type="ECO:0000256" key="5">
    <source>
        <dbReference type="ARBA" id="ARBA00023180"/>
    </source>
</evidence>
<evidence type="ECO:0000256" key="3">
    <source>
        <dbReference type="ARBA" id="ARBA00022729"/>
    </source>
</evidence>
<dbReference type="FunFam" id="1.20.120.980:FF:000001">
    <property type="entry name" value="Dipeptidyl peptidase 7"/>
    <property type="match status" value="1"/>
</dbReference>
<evidence type="ECO:0000313" key="8">
    <source>
        <dbReference type="Proteomes" id="UP000272942"/>
    </source>
</evidence>
<comment type="similarity">
    <text evidence="1">Belongs to the peptidase S28 family.</text>
</comment>
<keyword evidence="4" id="KW-0378">Hydrolase</keyword>
<dbReference type="EMBL" id="UZAN01041742">
    <property type="protein sequence ID" value="VDP73971.1"/>
    <property type="molecule type" value="Genomic_DNA"/>
</dbReference>
<dbReference type="InterPro" id="IPR029058">
    <property type="entry name" value="AB_hydrolase_fold"/>
</dbReference>
<protein>
    <submittedName>
        <fullName evidence="9">Lysosomal Pro-X carboxypeptidase</fullName>
    </submittedName>
</protein>
<keyword evidence="8" id="KW-1185">Reference proteome</keyword>
<evidence type="ECO:0000256" key="1">
    <source>
        <dbReference type="ARBA" id="ARBA00011079"/>
    </source>
</evidence>
<accession>A0A183AD65</accession>
<keyword evidence="5" id="KW-0325">Glycoprotein</keyword>
<sequence>MGLMIIGSLTASILLCIFTIGVNSSQIPWPPEADYSTQQIDHFAFPPANHTFLLRFLYKDYRENGIGPIFFYCGNEGSIESFWNNTGFMFELAETMHALVIFAEHVIGYMIPTYLFLPQRYYGQSLPFPDSFSQPYIQYLSIEQALADYAYLIVELKERFNAVRSPVIAFGGSYGGMLAAYMRLRYPHLVTGALASSAPMYWVSGLKRFHGFFEAVTRDYQWTDKKCVALFKAAYDKMEELVEEQDGLNKLSRELRLCEPMKNFDDYMWMLKWSRNAFVMMAMMDYPTEASFMGDLPAYPVNVSCHAALAAQDPISAIRDAVGVFYNSSHREKCFDYKTQYIECADITGCGLGNDSMAWDFQVYSSTCLFSDYYLLSSTRHFG</sequence>